<dbReference type="AlphaFoldDB" id="A0A098S875"/>
<evidence type="ECO:0000259" key="3">
    <source>
        <dbReference type="PROSITE" id="PS51371"/>
    </source>
</evidence>
<evidence type="ECO:0000313" key="4">
    <source>
        <dbReference type="EMBL" id="KGE88789.1"/>
    </source>
</evidence>
<reference evidence="4 5" key="1">
    <citation type="journal article" date="2014" name="Int. J. Syst. Evol. Microbiol.">
        <title>Phaeodactylibacter xiamenensis gen. nov., sp. nov., a member of the family Saprospiraceae isolated from the marine alga Phaeodactylum tricornutum.</title>
        <authorList>
            <person name="Chen Z.Jr."/>
            <person name="Lei X."/>
            <person name="Lai Q."/>
            <person name="Li Y."/>
            <person name="Zhang B."/>
            <person name="Zhang J."/>
            <person name="Zhang H."/>
            <person name="Yang L."/>
            <person name="Zheng W."/>
            <person name="Tian Y."/>
            <person name="Yu Z."/>
            <person name="Xu H.Jr."/>
            <person name="Zheng T."/>
        </authorList>
    </citation>
    <scope>NUCLEOTIDE SEQUENCE [LARGE SCALE GENOMIC DNA]</scope>
    <source>
        <strain evidence="4 5">KD52</strain>
    </source>
</reference>
<dbReference type="RefSeq" id="WP_044217830.1">
    <property type="nucleotide sequence ID" value="NZ_CAKZLC010000261.1"/>
</dbReference>
<dbReference type="SMART" id="SM00116">
    <property type="entry name" value="CBS"/>
    <property type="match status" value="2"/>
</dbReference>
<dbReference type="Proteomes" id="UP000029736">
    <property type="component" value="Unassembled WGS sequence"/>
</dbReference>
<gene>
    <name evidence="4" type="ORF">IX84_06500</name>
</gene>
<dbReference type="Gene3D" id="3.10.580.10">
    <property type="entry name" value="CBS-domain"/>
    <property type="match status" value="1"/>
</dbReference>
<feature type="domain" description="CBS" evidence="3">
    <location>
        <begin position="11"/>
        <end position="69"/>
    </location>
</feature>
<keyword evidence="5" id="KW-1185">Reference proteome</keyword>
<dbReference type="PANTHER" id="PTHR43080:SF2">
    <property type="entry name" value="CBS DOMAIN-CONTAINING PROTEIN"/>
    <property type="match status" value="1"/>
</dbReference>
<organism evidence="4 5">
    <name type="scientific">Phaeodactylibacter xiamenensis</name>
    <dbReference type="NCBI Taxonomy" id="1524460"/>
    <lineage>
        <taxon>Bacteria</taxon>
        <taxon>Pseudomonadati</taxon>
        <taxon>Bacteroidota</taxon>
        <taxon>Saprospiria</taxon>
        <taxon>Saprospirales</taxon>
        <taxon>Haliscomenobacteraceae</taxon>
        <taxon>Phaeodactylibacter</taxon>
    </lineage>
</organism>
<protein>
    <recommendedName>
        <fullName evidence="3">CBS domain-containing protein</fullName>
    </recommendedName>
</protein>
<comment type="caution">
    <text evidence="4">The sequence shown here is derived from an EMBL/GenBank/DDBJ whole genome shotgun (WGS) entry which is preliminary data.</text>
</comment>
<evidence type="ECO:0000256" key="1">
    <source>
        <dbReference type="ARBA" id="ARBA00023122"/>
    </source>
</evidence>
<dbReference type="SUPFAM" id="SSF54631">
    <property type="entry name" value="CBS-domain pair"/>
    <property type="match status" value="1"/>
</dbReference>
<dbReference type="OrthoDB" id="1119899at2"/>
<evidence type="ECO:0000256" key="2">
    <source>
        <dbReference type="PROSITE-ProRule" id="PRU00703"/>
    </source>
</evidence>
<accession>A0A098S875</accession>
<feature type="domain" description="CBS" evidence="3">
    <location>
        <begin position="87"/>
        <end position="144"/>
    </location>
</feature>
<dbReference type="InterPro" id="IPR046342">
    <property type="entry name" value="CBS_dom_sf"/>
</dbReference>
<dbReference type="Pfam" id="PF00571">
    <property type="entry name" value="CBS"/>
    <property type="match status" value="2"/>
</dbReference>
<proteinExistence type="predicted"/>
<dbReference type="PANTHER" id="PTHR43080">
    <property type="entry name" value="CBS DOMAIN-CONTAINING PROTEIN CBSX3, MITOCHONDRIAL"/>
    <property type="match status" value="1"/>
</dbReference>
<dbReference type="STRING" id="1524460.IX84_06500"/>
<name>A0A098S875_9BACT</name>
<keyword evidence="1 2" id="KW-0129">CBS domain</keyword>
<evidence type="ECO:0000313" key="5">
    <source>
        <dbReference type="Proteomes" id="UP000029736"/>
    </source>
</evidence>
<dbReference type="PROSITE" id="PS51371">
    <property type="entry name" value="CBS"/>
    <property type="match status" value="2"/>
</dbReference>
<dbReference type="EMBL" id="JPOS01000016">
    <property type="protein sequence ID" value="KGE88789.1"/>
    <property type="molecule type" value="Genomic_DNA"/>
</dbReference>
<sequence>MDLNAPISTIMSTELKTIAPDSPATEIDTLFKENRIHHIPVLDEKRKVVGIVGKSDFLYLLRGYTSHETDRFRETAKLRAFKAMEIMQEEVETLRESDPIKEAVRLLSENRYQALPVLDGKDSICGIVTTHDILDLVNKAGQES</sequence>
<dbReference type="InterPro" id="IPR051257">
    <property type="entry name" value="Diverse_CBS-Domain"/>
</dbReference>
<dbReference type="InterPro" id="IPR000644">
    <property type="entry name" value="CBS_dom"/>
</dbReference>